<keyword evidence="5" id="KW-1185">Reference proteome</keyword>
<dbReference type="Pfam" id="PF00076">
    <property type="entry name" value="RRM_1"/>
    <property type="match status" value="1"/>
</dbReference>
<feature type="region of interest" description="Disordered" evidence="2">
    <location>
        <begin position="106"/>
        <end position="162"/>
    </location>
</feature>
<feature type="non-terminal residue" evidence="4">
    <location>
        <position position="1"/>
    </location>
</feature>
<dbReference type="AlphaFoldDB" id="A0A699ZPB0"/>
<keyword evidence="1" id="KW-0694">RNA-binding</keyword>
<dbReference type="Proteomes" id="UP000485058">
    <property type="component" value="Unassembled WGS sequence"/>
</dbReference>
<protein>
    <submittedName>
        <fullName evidence="4">RRM domain-containing protein</fullName>
    </submittedName>
</protein>
<gene>
    <name evidence="4" type="ORF">HaLaN_14414</name>
</gene>
<evidence type="ECO:0000259" key="3">
    <source>
        <dbReference type="PROSITE" id="PS50102"/>
    </source>
</evidence>
<sequence length="162" mass="17484">MRLCIDCRYQIERKDVVEKLAGEWGCRFMVVVKNLPPGEVSCAELSEMFEAAGEIFTIKVLPGNRGEPYALVQYVEEQSVEASINQINQQKLHGAVLYVERHLKARRQAGTQQSSNGAHPPSHHHSQGANGALSLPASPMPAHAPSPAASPAHRPSAAATVA</sequence>
<dbReference type="PROSITE" id="PS50102">
    <property type="entry name" value="RRM"/>
    <property type="match status" value="1"/>
</dbReference>
<evidence type="ECO:0000256" key="1">
    <source>
        <dbReference type="PROSITE-ProRule" id="PRU00176"/>
    </source>
</evidence>
<name>A0A699ZPB0_HAELA</name>
<dbReference type="CDD" id="cd00590">
    <property type="entry name" value="RRM_SF"/>
    <property type="match status" value="1"/>
</dbReference>
<dbReference type="InterPro" id="IPR012677">
    <property type="entry name" value="Nucleotide-bd_a/b_plait_sf"/>
</dbReference>
<feature type="domain" description="RRM" evidence="3">
    <location>
        <begin position="28"/>
        <end position="104"/>
    </location>
</feature>
<dbReference type="InterPro" id="IPR035979">
    <property type="entry name" value="RBD_domain_sf"/>
</dbReference>
<evidence type="ECO:0000313" key="4">
    <source>
        <dbReference type="EMBL" id="GFH17722.1"/>
    </source>
</evidence>
<evidence type="ECO:0000313" key="5">
    <source>
        <dbReference type="Proteomes" id="UP000485058"/>
    </source>
</evidence>
<proteinExistence type="predicted"/>
<evidence type="ECO:0000256" key="2">
    <source>
        <dbReference type="SAM" id="MobiDB-lite"/>
    </source>
</evidence>
<dbReference type="GO" id="GO:0003723">
    <property type="term" value="F:RNA binding"/>
    <property type="evidence" value="ECO:0007669"/>
    <property type="project" value="UniProtKB-UniRule"/>
</dbReference>
<dbReference type="InterPro" id="IPR000504">
    <property type="entry name" value="RRM_dom"/>
</dbReference>
<feature type="non-terminal residue" evidence="4">
    <location>
        <position position="162"/>
    </location>
</feature>
<dbReference type="SMART" id="SM00360">
    <property type="entry name" value="RRM"/>
    <property type="match status" value="1"/>
</dbReference>
<comment type="caution">
    <text evidence="4">The sequence shown here is derived from an EMBL/GenBank/DDBJ whole genome shotgun (WGS) entry which is preliminary data.</text>
</comment>
<reference evidence="4 5" key="1">
    <citation type="submission" date="2020-02" db="EMBL/GenBank/DDBJ databases">
        <title>Draft genome sequence of Haematococcus lacustris strain NIES-144.</title>
        <authorList>
            <person name="Morimoto D."/>
            <person name="Nakagawa S."/>
            <person name="Yoshida T."/>
            <person name="Sawayama S."/>
        </authorList>
    </citation>
    <scope>NUCLEOTIDE SEQUENCE [LARGE SCALE GENOMIC DNA]</scope>
    <source>
        <strain evidence="4 5">NIES-144</strain>
    </source>
</reference>
<feature type="compositionally biased region" description="Low complexity" evidence="2">
    <location>
        <begin position="145"/>
        <end position="162"/>
    </location>
</feature>
<dbReference type="SUPFAM" id="SSF54928">
    <property type="entry name" value="RNA-binding domain, RBD"/>
    <property type="match status" value="1"/>
</dbReference>
<dbReference type="EMBL" id="BLLF01001191">
    <property type="protein sequence ID" value="GFH17722.1"/>
    <property type="molecule type" value="Genomic_DNA"/>
</dbReference>
<organism evidence="4 5">
    <name type="scientific">Haematococcus lacustris</name>
    <name type="common">Green alga</name>
    <name type="synonym">Haematococcus pluvialis</name>
    <dbReference type="NCBI Taxonomy" id="44745"/>
    <lineage>
        <taxon>Eukaryota</taxon>
        <taxon>Viridiplantae</taxon>
        <taxon>Chlorophyta</taxon>
        <taxon>core chlorophytes</taxon>
        <taxon>Chlorophyceae</taxon>
        <taxon>CS clade</taxon>
        <taxon>Chlamydomonadales</taxon>
        <taxon>Haematococcaceae</taxon>
        <taxon>Haematococcus</taxon>
    </lineage>
</organism>
<dbReference type="Gene3D" id="3.30.70.330">
    <property type="match status" value="1"/>
</dbReference>
<accession>A0A699ZPB0</accession>